<dbReference type="Pfam" id="PF01202">
    <property type="entry name" value="SKI"/>
    <property type="match status" value="1"/>
</dbReference>
<keyword evidence="4" id="KW-0808">Transferase</keyword>
<keyword evidence="5" id="KW-1185">Reference proteome</keyword>
<dbReference type="eggNOG" id="COG0703">
    <property type="taxonomic scope" value="Bacteria"/>
</dbReference>
<dbReference type="Gene3D" id="3.40.50.300">
    <property type="entry name" value="P-loop containing nucleotide triphosphate hydrolases"/>
    <property type="match status" value="1"/>
</dbReference>
<dbReference type="OrthoDB" id="9801392at2"/>
<dbReference type="STRING" id="439292.Bsel_0274"/>
<dbReference type="GO" id="GO:0005829">
    <property type="term" value="C:cytosol"/>
    <property type="evidence" value="ECO:0007669"/>
    <property type="project" value="TreeGrafter"/>
</dbReference>
<dbReference type="GO" id="GO:0008652">
    <property type="term" value="P:amino acid biosynthetic process"/>
    <property type="evidence" value="ECO:0007669"/>
    <property type="project" value="UniProtKB-KW"/>
</dbReference>
<evidence type="ECO:0000313" key="5">
    <source>
        <dbReference type="Proteomes" id="UP000000271"/>
    </source>
</evidence>
<dbReference type="GO" id="GO:0009073">
    <property type="term" value="P:aromatic amino acid family biosynthetic process"/>
    <property type="evidence" value="ECO:0007669"/>
    <property type="project" value="UniProtKB-KW"/>
</dbReference>
<dbReference type="Gene3D" id="3.10.290.30">
    <property type="entry name" value="MM3350-like"/>
    <property type="match status" value="1"/>
</dbReference>
<dbReference type="KEGG" id="bse:Bsel_0274"/>
<dbReference type="HOGENOM" id="CLU_435265_0_0_9"/>
<evidence type="ECO:0000313" key="4">
    <source>
        <dbReference type="EMBL" id="ADH97816.1"/>
    </source>
</evidence>
<dbReference type="Pfam" id="PF07929">
    <property type="entry name" value="PRiA4_ORF3"/>
    <property type="match status" value="1"/>
</dbReference>
<dbReference type="PANTHER" id="PTHR21087:SF16">
    <property type="entry name" value="SHIKIMATE KINASE 1, CHLOROPLASTIC"/>
    <property type="match status" value="1"/>
</dbReference>
<dbReference type="EMBL" id="CP001791">
    <property type="protein sequence ID" value="ADH97816.1"/>
    <property type="molecule type" value="Genomic_DNA"/>
</dbReference>
<evidence type="ECO:0000259" key="3">
    <source>
        <dbReference type="Pfam" id="PF07929"/>
    </source>
</evidence>
<accession>D6XWH4</accession>
<dbReference type="SUPFAM" id="SSF52540">
    <property type="entry name" value="P-loop containing nucleoside triphosphate hydrolases"/>
    <property type="match status" value="2"/>
</dbReference>
<sequence length="628" mass="73106">MRRDHHEIVITGIACVGKSTVGQLLAERMGHVFYDLDLEIEQAFGMPISRIKEQITTEREYRKKTAPVLEKLMQGRDWVIASTPSGLKDHYWKLIEKDPEIVTVVLRDRAARIVERLTFYDDDSRLIPSPVTAANRHLYERDIQQDMTYYGTSHRKADVKFQIKGRPANQAAEALYEEIMAFTPKDKEKEKVAETLVEYDDREPVVCDVPHPLVQDYDRLLRFMMEKDVYVTKKKREISSVFLPELNGLLALKRPASVKGKAQAAYPVIHLFFTLAINSGLLAIQEGPRGRMYVKADEERLRAYRQLSDLEIYYLLLETLWTDTDWANVTDRGKTEHVYLFQKVLIQIVRHARPGEPFPVRRDWVDRFADYFSWFAFWTEAEDEEYRTFEQQEPGFRNVFVLVHVHRDAKERIQTLLFDRNLEQWNLPFRKVTGELNPQPGDAAKEWFGLDEEDEFERQLQEAIGIDRRHEAFFEAFVSLHSEEVIERTLPRNVVSFEPGLHMLRITYLSVSREMIVSQETTLAELHGMILEAFDLTDDHLYAFFLDGILYSEPAVYAPQADEEHRADEVTIGSLGLRKGQSFVYVYNFVHEIILDIDVCFVDDRAEVTDVRSFGDAIGHPPWSDEGV</sequence>
<keyword evidence="1" id="KW-0028">Amino-acid biosynthesis</keyword>
<dbReference type="PANTHER" id="PTHR21087">
    <property type="entry name" value="SHIKIMATE KINASE"/>
    <property type="match status" value="1"/>
</dbReference>
<evidence type="ECO:0000256" key="2">
    <source>
        <dbReference type="ARBA" id="ARBA00023141"/>
    </source>
</evidence>
<reference evidence="4" key="1">
    <citation type="submission" date="2009-10" db="EMBL/GenBank/DDBJ databases">
        <title>Complete sequence of Bacillus selenitireducens MLS10.</title>
        <authorList>
            <consortium name="US DOE Joint Genome Institute"/>
            <person name="Lucas S."/>
            <person name="Copeland A."/>
            <person name="Lapidus A."/>
            <person name="Glavina del Rio T."/>
            <person name="Dalin E."/>
            <person name="Tice H."/>
            <person name="Bruce D."/>
            <person name="Goodwin L."/>
            <person name="Pitluck S."/>
            <person name="Sims D."/>
            <person name="Brettin T."/>
            <person name="Detter J.C."/>
            <person name="Han C."/>
            <person name="Larimer F."/>
            <person name="Land M."/>
            <person name="Hauser L."/>
            <person name="Kyrpides N."/>
            <person name="Ovchinnikova G."/>
            <person name="Stolz J."/>
        </authorList>
    </citation>
    <scope>NUCLEOTIDE SEQUENCE [LARGE SCALE GENOMIC DNA]</scope>
    <source>
        <strain evidence="4">MLS10</strain>
    </source>
</reference>
<dbReference type="AlphaFoldDB" id="D6XWH4"/>
<dbReference type="InterPro" id="IPR012912">
    <property type="entry name" value="Plasmid_pRiA4b_Orf3-like"/>
</dbReference>
<protein>
    <submittedName>
        <fullName evidence="4">Shikimate kinase</fullName>
    </submittedName>
</protein>
<keyword evidence="4" id="KW-0418">Kinase</keyword>
<dbReference type="InterPro" id="IPR027417">
    <property type="entry name" value="P-loop_NTPase"/>
</dbReference>
<evidence type="ECO:0000256" key="1">
    <source>
        <dbReference type="ARBA" id="ARBA00022605"/>
    </source>
</evidence>
<dbReference type="GO" id="GO:0004765">
    <property type="term" value="F:shikimate kinase activity"/>
    <property type="evidence" value="ECO:0007669"/>
    <property type="project" value="TreeGrafter"/>
</dbReference>
<dbReference type="Proteomes" id="UP000000271">
    <property type="component" value="Chromosome"/>
</dbReference>
<proteinExistence type="predicted"/>
<name>D6XWH4_BACIE</name>
<dbReference type="InterPro" id="IPR031322">
    <property type="entry name" value="Shikimate/glucono_kinase"/>
</dbReference>
<dbReference type="InterPro" id="IPR024047">
    <property type="entry name" value="MM3350-like_sf"/>
</dbReference>
<keyword evidence="2" id="KW-0057">Aromatic amino acid biosynthesis</keyword>
<feature type="domain" description="Plasmid pRiA4b Orf3-like" evidence="3">
    <location>
        <begin position="510"/>
        <end position="599"/>
    </location>
</feature>
<dbReference type="SUPFAM" id="SSF159941">
    <property type="entry name" value="MM3350-like"/>
    <property type="match status" value="1"/>
</dbReference>
<gene>
    <name evidence="4" type="ordered locus">Bsel_0274</name>
</gene>
<organism evidence="4 5">
    <name type="scientific">Bacillus selenitireducens (strain ATCC 700615 / DSM 15326 / MLS10)</name>
    <dbReference type="NCBI Taxonomy" id="439292"/>
    <lineage>
        <taxon>Bacteria</taxon>
        <taxon>Bacillati</taxon>
        <taxon>Bacillota</taxon>
        <taxon>Bacilli</taxon>
        <taxon>Bacillales</taxon>
        <taxon>Bacillaceae</taxon>
        <taxon>Salisediminibacterium</taxon>
    </lineage>
</organism>